<dbReference type="Gene3D" id="3.60.10.10">
    <property type="entry name" value="Endonuclease/exonuclease/phosphatase"/>
    <property type="match status" value="2"/>
</dbReference>
<reference evidence="11" key="2">
    <citation type="submission" date="2025-09" db="UniProtKB">
        <authorList>
            <consortium name="Ensembl"/>
        </authorList>
    </citation>
    <scope>IDENTIFICATION</scope>
</reference>
<evidence type="ECO:0000256" key="9">
    <source>
        <dbReference type="PIRSR" id="PIRSR604808-2"/>
    </source>
</evidence>
<feature type="binding site" evidence="9">
    <location>
        <position position="13"/>
    </location>
    <ligand>
        <name>Mg(2+)</name>
        <dbReference type="ChEBI" id="CHEBI:18420"/>
        <label>1</label>
    </ligand>
</feature>
<evidence type="ECO:0000256" key="2">
    <source>
        <dbReference type="ARBA" id="ARBA00007092"/>
    </source>
</evidence>
<name>A0A3B3UUW9_9TELE</name>
<dbReference type="CDD" id="cd09076">
    <property type="entry name" value="L1-EN"/>
    <property type="match status" value="1"/>
</dbReference>
<comment type="similarity">
    <text evidence="2">Belongs to the DNA repair enzymes AP/ExoA family.</text>
</comment>
<dbReference type="PANTHER" id="PTHR22748">
    <property type="entry name" value="AP ENDONUCLEASE"/>
    <property type="match status" value="1"/>
</dbReference>
<dbReference type="GO" id="GO:0008081">
    <property type="term" value="F:phosphoric diester hydrolase activity"/>
    <property type="evidence" value="ECO:0007669"/>
    <property type="project" value="TreeGrafter"/>
</dbReference>
<proteinExistence type="inferred from homology"/>
<evidence type="ECO:0000256" key="1">
    <source>
        <dbReference type="ARBA" id="ARBA00000493"/>
    </source>
</evidence>
<keyword evidence="8" id="KW-0234">DNA repair</keyword>
<keyword evidence="7 9" id="KW-0460">Magnesium</keyword>
<dbReference type="Proteomes" id="UP000261500">
    <property type="component" value="Unplaced"/>
</dbReference>
<dbReference type="InterPro" id="IPR036691">
    <property type="entry name" value="Endo/exonu/phosph_ase_sf"/>
</dbReference>
<dbReference type="Pfam" id="PF03372">
    <property type="entry name" value="Exo_endo_phos"/>
    <property type="match status" value="1"/>
</dbReference>
<feature type="domain" description="Endonuclease/exonuclease/phosphatase" evidence="10">
    <location>
        <begin position="10"/>
        <end position="88"/>
    </location>
</feature>
<keyword evidence="4 9" id="KW-0479">Metal-binding</keyword>
<protein>
    <recommendedName>
        <fullName evidence="3">exodeoxyribonuclease III</fullName>
        <ecNumber evidence="3">3.1.11.2</ecNumber>
    </recommendedName>
</protein>
<feature type="binding site" evidence="9">
    <location>
        <position position="42"/>
    </location>
    <ligand>
        <name>Mg(2+)</name>
        <dbReference type="ChEBI" id="CHEBI:18420"/>
        <label>1</label>
    </ligand>
</feature>
<evidence type="ECO:0000256" key="8">
    <source>
        <dbReference type="ARBA" id="ARBA00023204"/>
    </source>
</evidence>
<evidence type="ECO:0000256" key="5">
    <source>
        <dbReference type="ARBA" id="ARBA00022763"/>
    </source>
</evidence>
<dbReference type="InterPro" id="IPR004808">
    <property type="entry name" value="AP_endonuc_1"/>
</dbReference>
<dbReference type="Ensembl" id="ENSPLAT00000025687.1">
    <property type="protein sequence ID" value="ENSPLAP00000016668.1"/>
    <property type="gene ID" value="ENSPLAG00000020887.1"/>
</dbReference>
<evidence type="ECO:0000256" key="3">
    <source>
        <dbReference type="ARBA" id="ARBA00012115"/>
    </source>
</evidence>
<keyword evidence="5" id="KW-0227">DNA damage</keyword>
<dbReference type="PANTHER" id="PTHR22748:SF26">
    <property type="entry name" value="ENDONUCLEASE_EXONUCLEASE_PHOSPHATASE DOMAIN-CONTAINING PROTEIN"/>
    <property type="match status" value="1"/>
</dbReference>
<sequence>MNKLYRSYLMSWNVKGLNNVIKRKKILSFIRAKNCQIVFIQETHLSLLESYRLGAGRVGFVGAGCGSSNRGVAILIDRRLQFKCLKQSMDKEGRMLLMLCEIQGYNILANVYAPNEITPLLYTTITPIPKTHIALKGMCKACCLADVWRLQNPSGRDYTFYSPPHQSLSIIDIFLVSKPIMTAVASTSIGSMILSDHSPIYLFMFAINTTVRSPRWRLNSSLLLDEAFKDS</sequence>
<dbReference type="SUPFAM" id="SSF56219">
    <property type="entry name" value="DNase I-like"/>
    <property type="match status" value="1"/>
</dbReference>
<dbReference type="GeneTree" id="ENSGT00940000175436"/>
<comment type="cofactor">
    <cofactor evidence="9">
        <name>Mg(2+)</name>
        <dbReference type="ChEBI" id="CHEBI:18420"/>
    </cofactor>
    <cofactor evidence="9">
        <name>Mn(2+)</name>
        <dbReference type="ChEBI" id="CHEBI:29035"/>
    </cofactor>
    <text evidence="9">Probably binds two magnesium or manganese ions per subunit.</text>
</comment>
<evidence type="ECO:0000313" key="11">
    <source>
        <dbReference type="Ensembl" id="ENSPLAP00000016668.1"/>
    </source>
</evidence>
<dbReference type="GO" id="GO:0046872">
    <property type="term" value="F:metal ion binding"/>
    <property type="evidence" value="ECO:0007669"/>
    <property type="project" value="UniProtKB-KW"/>
</dbReference>
<accession>A0A3B3UUW9</accession>
<dbReference type="GO" id="GO:0003906">
    <property type="term" value="F:DNA-(apurinic or apyrimidinic site) endonuclease activity"/>
    <property type="evidence" value="ECO:0007669"/>
    <property type="project" value="TreeGrafter"/>
</dbReference>
<keyword evidence="9" id="KW-0464">Manganese</keyword>
<keyword evidence="6" id="KW-0378">Hydrolase</keyword>
<dbReference type="EC" id="3.1.11.2" evidence="3"/>
<dbReference type="GO" id="GO:0006284">
    <property type="term" value="P:base-excision repair"/>
    <property type="evidence" value="ECO:0007669"/>
    <property type="project" value="TreeGrafter"/>
</dbReference>
<reference evidence="11" key="1">
    <citation type="submission" date="2025-08" db="UniProtKB">
        <authorList>
            <consortium name="Ensembl"/>
        </authorList>
    </citation>
    <scope>IDENTIFICATION</scope>
</reference>
<comment type="catalytic activity">
    <reaction evidence="1">
        <text>Exonucleolytic cleavage in the 3'- to 5'-direction to yield nucleoside 5'-phosphates.</text>
        <dbReference type="EC" id="3.1.11.2"/>
    </reaction>
</comment>
<evidence type="ECO:0000256" key="6">
    <source>
        <dbReference type="ARBA" id="ARBA00022801"/>
    </source>
</evidence>
<dbReference type="STRING" id="48699.ENSPLAP00000016668"/>
<dbReference type="InterPro" id="IPR005135">
    <property type="entry name" value="Endo/exonuclease/phosphatase"/>
</dbReference>
<dbReference type="GO" id="GO:0005634">
    <property type="term" value="C:nucleus"/>
    <property type="evidence" value="ECO:0007669"/>
    <property type="project" value="TreeGrafter"/>
</dbReference>
<evidence type="ECO:0000256" key="4">
    <source>
        <dbReference type="ARBA" id="ARBA00022723"/>
    </source>
</evidence>
<evidence type="ECO:0000256" key="7">
    <source>
        <dbReference type="ARBA" id="ARBA00022842"/>
    </source>
</evidence>
<dbReference type="GO" id="GO:0008311">
    <property type="term" value="F:double-stranded DNA 3'-5' DNA exonuclease activity"/>
    <property type="evidence" value="ECO:0007669"/>
    <property type="project" value="UniProtKB-EC"/>
</dbReference>
<keyword evidence="12" id="KW-1185">Reference proteome</keyword>
<dbReference type="AlphaFoldDB" id="A0A3B3UUW9"/>
<evidence type="ECO:0000259" key="10">
    <source>
        <dbReference type="Pfam" id="PF03372"/>
    </source>
</evidence>
<evidence type="ECO:0000313" key="12">
    <source>
        <dbReference type="Proteomes" id="UP000261500"/>
    </source>
</evidence>
<organism evidence="11 12">
    <name type="scientific">Poecilia latipinna</name>
    <name type="common">sailfin molly</name>
    <dbReference type="NCBI Taxonomy" id="48699"/>
    <lineage>
        <taxon>Eukaryota</taxon>
        <taxon>Metazoa</taxon>
        <taxon>Chordata</taxon>
        <taxon>Craniata</taxon>
        <taxon>Vertebrata</taxon>
        <taxon>Euteleostomi</taxon>
        <taxon>Actinopterygii</taxon>
        <taxon>Neopterygii</taxon>
        <taxon>Teleostei</taxon>
        <taxon>Neoteleostei</taxon>
        <taxon>Acanthomorphata</taxon>
        <taxon>Ovalentaria</taxon>
        <taxon>Atherinomorphae</taxon>
        <taxon>Cyprinodontiformes</taxon>
        <taxon>Poeciliidae</taxon>
        <taxon>Poeciliinae</taxon>
        <taxon>Poecilia</taxon>
    </lineage>
</organism>